<reference evidence="2" key="1">
    <citation type="submission" date="2016-11" db="UniProtKB">
        <authorList>
            <consortium name="WormBaseParasite"/>
        </authorList>
    </citation>
    <scope>IDENTIFICATION</scope>
    <source>
        <strain evidence="2">KR3021</strain>
    </source>
</reference>
<evidence type="ECO:0000313" key="1">
    <source>
        <dbReference type="Proteomes" id="UP000095286"/>
    </source>
</evidence>
<protein>
    <submittedName>
        <fullName evidence="2">Homeobox domain-containing protein</fullName>
    </submittedName>
</protein>
<sequence>MTPSFMDNHFTVKVIVEKMTQCQQCYHEGLLIKETFVLISNPTTIEQLADHMLISAGLEQFVGRSKCFVKMGHWNYLSLDCIVDDRSKLASIIFQDISNKLIFKLMIKPDPKESQTDSPPFKKVKLESEATSPLDKQLLQTNASFLTSLNTNYEQPTFVPPPTLSPTAWSNVDLANIFSHSNIWYNLVTRNFEYNELPIAPPSIQSPNRSGSITSSSPFDPLTPLEGIYDIKNANHNSRSRLMFDPVTEIPILEQWFEENRNPVSGQIEQYTCLLNGLQHRQTFPSVTNHNVKIWFKNRRAKASKMLMTAHINRKTKEEVVEENGEIKENQV</sequence>
<organism evidence="1 2">
    <name type="scientific">Rhabditophanes sp. KR3021</name>
    <dbReference type="NCBI Taxonomy" id="114890"/>
    <lineage>
        <taxon>Eukaryota</taxon>
        <taxon>Metazoa</taxon>
        <taxon>Ecdysozoa</taxon>
        <taxon>Nematoda</taxon>
        <taxon>Chromadorea</taxon>
        <taxon>Rhabditida</taxon>
        <taxon>Tylenchina</taxon>
        <taxon>Panagrolaimomorpha</taxon>
        <taxon>Strongyloidoidea</taxon>
        <taxon>Alloionematidae</taxon>
        <taxon>Rhabditophanes</taxon>
    </lineage>
</organism>
<proteinExistence type="predicted"/>
<evidence type="ECO:0000313" key="2">
    <source>
        <dbReference type="WBParaSite" id="RSKR_0001070700.1"/>
    </source>
</evidence>
<dbReference type="Proteomes" id="UP000095286">
    <property type="component" value="Unplaced"/>
</dbReference>
<accession>A0AC35UET1</accession>
<name>A0AC35UET1_9BILA</name>
<dbReference type="WBParaSite" id="RSKR_0001070700.1">
    <property type="protein sequence ID" value="RSKR_0001070700.1"/>
    <property type="gene ID" value="RSKR_0001070700"/>
</dbReference>